<protein>
    <submittedName>
        <fullName evidence="1">18965_t:CDS:1</fullName>
    </submittedName>
</protein>
<proteinExistence type="predicted"/>
<dbReference type="Proteomes" id="UP001153678">
    <property type="component" value="Unassembled WGS sequence"/>
</dbReference>
<reference evidence="1" key="1">
    <citation type="submission" date="2022-08" db="EMBL/GenBank/DDBJ databases">
        <authorList>
            <person name="Kallberg Y."/>
            <person name="Tangrot J."/>
            <person name="Rosling A."/>
        </authorList>
    </citation>
    <scope>NUCLEOTIDE SEQUENCE</scope>
    <source>
        <strain evidence="1">Wild A</strain>
    </source>
</reference>
<accession>A0A9W4SGQ4</accession>
<comment type="caution">
    <text evidence="1">The sequence shown here is derived from an EMBL/GenBank/DDBJ whole genome shotgun (WGS) entry which is preliminary data.</text>
</comment>
<dbReference type="AlphaFoldDB" id="A0A9W4SGQ4"/>
<keyword evidence="2" id="KW-1185">Reference proteome</keyword>
<name>A0A9W4SGQ4_9GLOM</name>
<sequence>MFATTFYTDYELTCKNSSNSIILIRYDFNNVELYNPSRRGMNVIRLIHLNGSGTAFDAPVRCDDLLDCPALPEIPTDIKGYGLAHLTRLPVMGVSLYRPSHNSIRLRIGKVTVILNITDSVLTPFNNVAIIGWPRVTNITITFRQVRLYDKNSTTSNGSSFSTNISSADAILLIA</sequence>
<evidence type="ECO:0000313" key="2">
    <source>
        <dbReference type="Proteomes" id="UP001153678"/>
    </source>
</evidence>
<evidence type="ECO:0000313" key="1">
    <source>
        <dbReference type="EMBL" id="CAI2168940.1"/>
    </source>
</evidence>
<feature type="non-terminal residue" evidence="1">
    <location>
        <position position="1"/>
    </location>
</feature>
<dbReference type="EMBL" id="CAMKVN010000537">
    <property type="protein sequence ID" value="CAI2168940.1"/>
    <property type="molecule type" value="Genomic_DNA"/>
</dbReference>
<organism evidence="1 2">
    <name type="scientific">Funneliformis geosporum</name>
    <dbReference type="NCBI Taxonomy" id="1117311"/>
    <lineage>
        <taxon>Eukaryota</taxon>
        <taxon>Fungi</taxon>
        <taxon>Fungi incertae sedis</taxon>
        <taxon>Mucoromycota</taxon>
        <taxon>Glomeromycotina</taxon>
        <taxon>Glomeromycetes</taxon>
        <taxon>Glomerales</taxon>
        <taxon>Glomeraceae</taxon>
        <taxon>Funneliformis</taxon>
    </lineage>
</organism>
<gene>
    <name evidence="1" type="ORF">FWILDA_LOCUS3833</name>
</gene>